<accession>A0A0U4WNF2</accession>
<organism evidence="1 2">
    <name type="scientific">Aneurinibacillus soli</name>
    <dbReference type="NCBI Taxonomy" id="1500254"/>
    <lineage>
        <taxon>Bacteria</taxon>
        <taxon>Bacillati</taxon>
        <taxon>Bacillota</taxon>
        <taxon>Bacilli</taxon>
        <taxon>Bacillales</taxon>
        <taxon>Paenibacillaceae</taxon>
        <taxon>Aneurinibacillus group</taxon>
        <taxon>Aneurinibacillus</taxon>
    </lineage>
</organism>
<name>A0A0U4WNF2_9BACL</name>
<dbReference type="OrthoDB" id="7593573at2"/>
<dbReference type="KEGG" id="asoc:CB4_04005"/>
<dbReference type="EMBL" id="AP017312">
    <property type="protein sequence ID" value="BAU29768.1"/>
    <property type="molecule type" value="Genomic_DNA"/>
</dbReference>
<sequence length="395" mass="47390">MLKTATVEQWQQHIESIYARQAPAHTYNPFQYNTDCLTTILKDATYWEREPKQLYTLYTLLFLLQKTEEAKQNVALASTFYQYQYTMVVDELLDRLFEVLDNVNLKKLHQEYPTYLEPLIDLLAKLCFPTTNSSIDWLTIYRSLWNTLLYQPAWIQAEATRLTRELKKQTRSPLQKDHMLLARAHFYVLAGQDEAALQQWAQTAAQKIGHLLHYIHSFSQSNQWERTLVWLRTLRPYLPQADHEEFNFFCACWADTATELHTEEEYLTLLRSLLPRSIRFYMSYLFETERYKQWIDLHMALGESPLMMYKENLSRIEKHDLTLLLPLYHQAIEHLILEKKRAAYKDSVKLLKKLRTYYKKLKQQPVWDTYIIRLIERYARLRAFQEELQKGKLLP</sequence>
<keyword evidence="2" id="KW-1185">Reference proteome</keyword>
<evidence type="ECO:0000313" key="1">
    <source>
        <dbReference type="EMBL" id="BAU29768.1"/>
    </source>
</evidence>
<gene>
    <name evidence="1" type="ORF">CB4_04005</name>
</gene>
<dbReference type="AlphaFoldDB" id="A0A0U4WNF2"/>
<evidence type="ECO:0000313" key="2">
    <source>
        <dbReference type="Proteomes" id="UP000217696"/>
    </source>
</evidence>
<dbReference type="Proteomes" id="UP000217696">
    <property type="component" value="Chromosome"/>
</dbReference>
<protein>
    <submittedName>
        <fullName evidence="1">Uncharacterized protein</fullName>
    </submittedName>
</protein>
<dbReference type="RefSeq" id="WP_096467419.1">
    <property type="nucleotide sequence ID" value="NZ_AP017312.1"/>
</dbReference>
<proteinExistence type="predicted"/>
<reference evidence="1 2" key="1">
    <citation type="submission" date="2015-12" db="EMBL/GenBank/DDBJ databases">
        <title>Genome sequence of Aneurinibacillus soli.</title>
        <authorList>
            <person name="Lee J.S."/>
            <person name="Lee K.C."/>
            <person name="Kim K.K."/>
            <person name="Lee B.W."/>
        </authorList>
    </citation>
    <scope>NUCLEOTIDE SEQUENCE [LARGE SCALE GENOMIC DNA]</scope>
    <source>
        <strain evidence="1 2">CB4</strain>
    </source>
</reference>